<dbReference type="PROSITE" id="PS50885">
    <property type="entry name" value="HAMP"/>
    <property type="match status" value="1"/>
</dbReference>
<dbReference type="Gene3D" id="6.10.340.10">
    <property type="match status" value="1"/>
</dbReference>
<dbReference type="InterPro" id="IPR036890">
    <property type="entry name" value="HATPase_C_sf"/>
</dbReference>
<dbReference type="eggNOG" id="COG4585">
    <property type="taxonomic scope" value="Bacteria"/>
</dbReference>
<dbReference type="CDD" id="cd16917">
    <property type="entry name" value="HATPase_UhpB-NarQ-NarX-like"/>
    <property type="match status" value="1"/>
</dbReference>
<feature type="transmembrane region" description="Helical" evidence="11">
    <location>
        <begin position="42"/>
        <end position="60"/>
    </location>
</feature>
<keyword evidence="5" id="KW-0808">Transferase</keyword>
<comment type="catalytic activity">
    <reaction evidence="1">
        <text>ATP + protein L-histidine = ADP + protein N-phospho-L-histidine.</text>
        <dbReference type="EC" id="2.7.13.3"/>
    </reaction>
</comment>
<dbReference type="InterPro" id="IPR003594">
    <property type="entry name" value="HATPase_dom"/>
</dbReference>
<dbReference type="PANTHER" id="PTHR24421:SF10">
    <property type="entry name" value="NITRATE_NITRITE SENSOR PROTEIN NARQ"/>
    <property type="match status" value="1"/>
</dbReference>
<sequence length="488" mass="52842">MQDARHTVPPMSLPPSVLPAPPLAAPGTNTGARPVLHLRRALIWRIVLIAVAVLLSLAAWEVRVLRQAATAELPATASLVAQLLNDDLARRTSSFDRIDIEVPLTPLERLGRRISFCVEVQHLMRDRPLAQSCLSEEPVTDAGRLLAPWLRAGAIGNAQATRLLQLQAGIRAGTIVVTPNWDSLGQMLWQRWLVLGGFALGFVGVVAAVALLVDRSLRPANEVLTALARLEGGDLSVRLPPFALSELRSIAGSFNRLAARWAATTARQRLLTERLLQVREEERRRLARELHDEMGQSLAALWAEAEVVSTLAGQSLPQLRPSADAMSRTTEHLLEGLQRVLSDLRPPALDRFGLAQALQALVAQPRRRAAQGDLHATLEIDGDTERIPDSMRVHVYRIVQEALTNAVRHGDAAQARVRLACTERQVSIEVTDNGSHVGVAVPVPGHGLLGMSERVSALGGTLDVAPCLPGGMRLAVTLPLPPLEETLA</sequence>
<dbReference type="GO" id="GO:0005524">
    <property type="term" value="F:ATP binding"/>
    <property type="evidence" value="ECO:0007669"/>
    <property type="project" value="UniProtKB-KW"/>
</dbReference>
<reference evidence="14 15" key="1">
    <citation type="journal article" date="2007" name="J. Bacteriol.">
        <title>Whole-genome analysis of the methyl tert-butyl ether-degrading beta-proteobacterium Methylibium petroleiphilum PM1.</title>
        <authorList>
            <person name="Kane S.R."/>
            <person name="Chakicherla A.Y."/>
            <person name="Chain P.S.G."/>
            <person name="Schmidt R."/>
            <person name="Shin M.W."/>
            <person name="Legler T.C."/>
            <person name="Scow K.M."/>
            <person name="Larimer F.W."/>
            <person name="Lucas S.M."/>
            <person name="Richardson P.M."/>
            <person name="Hristova K.R."/>
        </authorList>
    </citation>
    <scope>NUCLEOTIDE SEQUENCE [LARGE SCALE GENOMIC DNA]</scope>
    <source>
        <strain evidence="15">ATCC BAA-1232 / LMG 22953 / PM1</strain>
    </source>
</reference>
<keyword evidence="15" id="KW-1185">Reference proteome</keyword>
<evidence type="ECO:0000256" key="3">
    <source>
        <dbReference type="ARBA" id="ARBA00012438"/>
    </source>
</evidence>
<keyword evidence="11" id="KW-1133">Transmembrane helix</keyword>
<feature type="domain" description="Histidine kinase" evidence="12">
    <location>
        <begin position="289"/>
        <end position="482"/>
    </location>
</feature>
<feature type="compositionally biased region" description="Pro residues" evidence="10">
    <location>
        <begin position="11"/>
        <end position="24"/>
    </location>
</feature>
<dbReference type="SMART" id="SM00304">
    <property type="entry name" value="HAMP"/>
    <property type="match status" value="1"/>
</dbReference>
<dbReference type="STRING" id="420662.Mpe_A0358"/>
<evidence type="ECO:0000256" key="4">
    <source>
        <dbReference type="ARBA" id="ARBA00022553"/>
    </source>
</evidence>
<evidence type="ECO:0000256" key="9">
    <source>
        <dbReference type="ARBA" id="ARBA00023012"/>
    </source>
</evidence>
<dbReference type="HOGENOM" id="CLU_045360_1_0_4"/>
<dbReference type="Pfam" id="PF02518">
    <property type="entry name" value="HATPase_c"/>
    <property type="match status" value="1"/>
</dbReference>
<dbReference type="GO" id="GO:0000155">
    <property type="term" value="F:phosphorelay sensor kinase activity"/>
    <property type="evidence" value="ECO:0007669"/>
    <property type="project" value="InterPro"/>
</dbReference>
<evidence type="ECO:0000256" key="8">
    <source>
        <dbReference type="ARBA" id="ARBA00022840"/>
    </source>
</evidence>
<keyword evidence="9" id="KW-0902">Two-component regulatory system</keyword>
<keyword evidence="11" id="KW-0812">Transmembrane</keyword>
<dbReference type="SUPFAM" id="SSF55874">
    <property type="entry name" value="ATPase domain of HSP90 chaperone/DNA topoisomerase II/histidine kinase"/>
    <property type="match status" value="1"/>
</dbReference>
<dbReference type="EMBL" id="CP000555">
    <property type="protein sequence ID" value="ABM93320.1"/>
    <property type="molecule type" value="Genomic_DNA"/>
</dbReference>
<evidence type="ECO:0000259" key="13">
    <source>
        <dbReference type="PROSITE" id="PS50885"/>
    </source>
</evidence>
<keyword evidence="8" id="KW-0067">ATP-binding</keyword>
<evidence type="ECO:0000256" key="7">
    <source>
        <dbReference type="ARBA" id="ARBA00022777"/>
    </source>
</evidence>
<evidence type="ECO:0000256" key="5">
    <source>
        <dbReference type="ARBA" id="ARBA00022679"/>
    </source>
</evidence>
<keyword evidence="11" id="KW-0472">Membrane</keyword>
<dbReference type="KEGG" id="mpt:Mpe_A0358"/>
<gene>
    <name evidence="14" type="ordered locus">Mpe_A0358</name>
</gene>
<dbReference type="InterPro" id="IPR003660">
    <property type="entry name" value="HAMP_dom"/>
</dbReference>
<keyword evidence="4" id="KW-0597">Phosphoprotein</keyword>
<dbReference type="InterPro" id="IPR050482">
    <property type="entry name" value="Sensor_HK_TwoCompSys"/>
</dbReference>
<feature type="transmembrane region" description="Helical" evidence="11">
    <location>
        <begin position="192"/>
        <end position="213"/>
    </location>
</feature>
<dbReference type="Pfam" id="PF00672">
    <property type="entry name" value="HAMP"/>
    <property type="match status" value="1"/>
</dbReference>
<keyword evidence="6" id="KW-0547">Nucleotide-binding</keyword>
<evidence type="ECO:0000256" key="2">
    <source>
        <dbReference type="ARBA" id="ARBA00004370"/>
    </source>
</evidence>
<keyword evidence="7 14" id="KW-0418">Kinase</keyword>
<dbReference type="SMART" id="SM00387">
    <property type="entry name" value="HATPase_c"/>
    <property type="match status" value="1"/>
</dbReference>
<dbReference type="Pfam" id="PF07730">
    <property type="entry name" value="HisKA_3"/>
    <property type="match status" value="1"/>
</dbReference>
<proteinExistence type="predicted"/>
<evidence type="ECO:0000256" key="10">
    <source>
        <dbReference type="SAM" id="MobiDB-lite"/>
    </source>
</evidence>
<organism evidence="14 15">
    <name type="scientific">Methylibium petroleiphilum (strain ATCC BAA-1232 / LMG 22953 / PM1)</name>
    <dbReference type="NCBI Taxonomy" id="420662"/>
    <lineage>
        <taxon>Bacteria</taxon>
        <taxon>Pseudomonadati</taxon>
        <taxon>Pseudomonadota</taxon>
        <taxon>Betaproteobacteria</taxon>
        <taxon>Burkholderiales</taxon>
        <taxon>Sphaerotilaceae</taxon>
        <taxon>Methylibium</taxon>
    </lineage>
</organism>
<evidence type="ECO:0000313" key="15">
    <source>
        <dbReference type="Proteomes" id="UP000000366"/>
    </source>
</evidence>
<dbReference type="InterPro" id="IPR005467">
    <property type="entry name" value="His_kinase_dom"/>
</dbReference>
<feature type="domain" description="HAMP" evidence="13">
    <location>
        <begin position="214"/>
        <end position="266"/>
    </location>
</feature>
<dbReference type="InterPro" id="IPR011712">
    <property type="entry name" value="Sig_transdc_His_kin_sub3_dim/P"/>
</dbReference>
<dbReference type="Gene3D" id="1.20.5.1930">
    <property type="match status" value="1"/>
</dbReference>
<protein>
    <recommendedName>
        <fullName evidence="3">histidine kinase</fullName>
        <ecNumber evidence="3">2.7.13.3</ecNumber>
    </recommendedName>
</protein>
<dbReference type="AlphaFoldDB" id="A2SCN1"/>
<dbReference type="GO" id="GO:0016020">
    <property type="term" value="C:membrane"/>
    <property type="evidence" value="ECO:0007669"/>
    <property type="project" value="UniProtKB-SubCell"/>
</dbReference>
<comment type="subcellular location">
    <subcellularLocation>
        <location evidence="2">Membrane</location>
    </subcellularLocation>
</comment>
<accession>A2SCN1</accession>
<evidence type="ECO:0000259" key="12">
    <source>
        <dbReference type="PROSITE" id="PS50109"/>
    </source>
</evidence>
<dbReference type="Proteomes" id="UP000000366">
    <property type="component" value="Chromosome"/>
</dbReference>
<dbReference type="CDD" id="cd06225">
    <property type="entry name" value="HAMP"/>
    <property type="match status" value="1"/>
</dbReference>
<evidence type="ECO:0000256" key="11">
    <source>
        <dbReference type="SAM" id="Phobius"/>
    </source>
</evidence>
<evidence type="ECO:0000313" key="14">
    <source>
        <dbReference type="EMBL" id="ABM93320.1"/>
    </source>
</evidence>
<evidence type="ECO:0000256" key="6">
    <source>
        <dbReference type="ARBA" id="ARBA00022741"/>
    </source>
</evidence>
<dbReference type="Gene3D" id="3.30.565.10">
    <property type="entry name" value="Histidine kinase-like ATPase, C-terminal domain"/>
    <property type="match status" value="1"/>
</dbReference>
<dbReference type="PROSITE" id="PS50109">
    <property type="entry name" value="HIS_KIN"/>
    <property type="match status" value="1"/>
</dbReference>
<feature type="region of interest" description="Disordered" evidence="10">
    <location>
        <begin position="1"/>
        <end position="24"/>
    </location>
</feature>
<evidence type="ECO:0000256" key="1">
    <source>
        <dbReference type="ARBA" id="ARBA00000085"/>
    </source>
</evidence>
<dbReference type="EC" id="2.7.13.3" evidence="3"/>
<dbReference type="GO" id="GO:0046983">
    <property type="term" value="F:protein dimerization activity"/>
    <property type="evidence" value="ECO:0007669"/>
    <property type="project" value="InterPro"/>
</dbReference>
<dbReference type="PANTHER" id="PTHR24421">
    <property type="entry name" value="NITRATE/NITRITE SENSOR PROTEIN NARX-RELATED"/>
    <property type="match status" value="1"/>
</dbReference>
<name>A2SCN1_METPP</name>